<feature type="compositionally biased region" description="Low complexity" evidence="2">
    <location>
        <begin position="537"/>
        <end position="550"/>
    </location>
</feature>
<dbReference type="EMBL" id="KZ993921">
    <property type="protein sequence ID" value="RKO94354.1"/>
    <property type="molecule type" value="Genomic_DNA"/>
</dbReference>
<evidence type="ECO:0000313" key="4">
    <source>
        <dbReference type="Proteomes" id="UP000269721"/>
    </source>
</evidence>
<feature type="compositionally biased region" description="Low complexity" evidence="2">
    <location>
        <begin position="869"/>
        <end position="879"/>
    </location>
</feature>
<feature type="compositionally biased region" description="Polar residues" evidence="2">
    <location>
        <begin position="880"/>
        <end position="899"/>
    </location>
</feature>
<feature type="compositionally biased region" description="Basic and acidic residues" evidence="2">
    <location>
        <begin position="30"/>
        <end position="42"/>
    </location>
</feature>
<feature type="compositionally biased region" description="Polar residues" evidence="2">
    <location>
        <begin position="958"/>
        <end position="967"/>
    </location>
</feature>
<feature type="region of interest" description="Disordered" evidence="2">
    <location>
        <begin position="638"/>
        <end position="692"/>
    </location>
</feature>
<feature type="compositionally biased region" description="Polar residues" evidence="2">
    <location>
        <begin position="1024"/>
        <end position="1035"/>
    </location>
</feature>
<protein>
    <submittedName>
        <fullName evidence="3">Uncharacterized protein</fullName>
    </submittedName>
</protein>
<reference evidence="4" key="1">
    <citation type="journal article" date="2018" name="Nat. Microbiol.">
        <title>Leveraging single-cell genomics to expand the fungal tree of life.</title>
        <authorList>
            <person name="Ahrendt S.R."/>
            <person name="Quandt C.A."/>
            <person name="Ciobanu D."/>
            <person name="Clum A."/>
            <person name="Salamov A."/>
            <person name="Andreopoulos B."/>
            <person name="Cheng J.F."/>
            <person name="Woyke T."/>
            <person name="Pelin A."/>
            <person name="Henrissat B."/>
            <person name="Reynolds N.K."/>
            <person name="Benny G.L."/>
            <person name="Smith M.E."/>
            <person name="James T.Y."/>
            <person name="Grigoriev I.V."/>
        </authorList>
    </citation>
    <scope>NUCLEOTIDE SEQUENCE [LARGE SCALE GENOMIC DNA]</scope>
</reference>
<accession>A0A4P9WN49</accession>
<feature type="compositionally biased region" description="Low complexity" evidence="2">
    <location>
        <begin position="1005"/>
        <end position="1015"/>
    </location>
</feature>
<keyword evidence="1" id="KW-0175">Coiled coil</keyword>
<feature type="coiled-coil region" evidence="1">
    <location>
        <begin position="1041"/>
        <end position="1075"/>
    </location>
</feature>
<dbReference type="Proteomes" id="UP000269721">
    <property type="component" value="Unassembled WGS sequence"/>
</dbReference>
<dbReference type="AlphaFoldDB" id="A0A4P9WN49"/>
<feature type="region of interest" description="Disordered" evidence="2">
    <location>
        <begin position="525"/>
        <end position="599"/>
    </location>
</feature>
<evidence type="ECO:0000313" key="3">
    <source>
        <dbReference type="EMBL" id="RKO94354.1"/>
    </source>
</evidence>
<feature type="region of interest" description="Disordered" evidence="2">
    <location>
        <begin position="958"/>
        <end position="1041"/>
    </location>
</feature>
<feature type="compositionally biased region" description="Acidic residues" evidence="2">
    <location>
        <begin position="978"/>
        <end position="992"/>
    </location>
</feature>
<feature type="compositionally biased region" description="Polar residues" evidence="2">
    <location>
        <begin position="568"/>
        <end position="584"/>
    </location>
</feature>
<feature type="region of interest" description="Disordered" evidence="2">
    <location>
        <begin position="862"/>
        <end position="916"/>
    </location>
</feature>
<dbReference type="PANTHER" id="PTHR24216:SF65">
    <property type="entry name" value="PAXILLIN-LIKE PROTEIN 1"/>
    <property type="match status" value="1"/>
</dbReference>
<evidence type="ECO:0000256" key="1">
    <source>
        <dbReference type="SAM" id="Coils"/>
    </source>
</evidence>
<evidence type="ECO:0000256" key="2">
    <source>
        <dbReference type="SAM" id="MobiDB-lite"/>
    </source>
</evidence>
<gene>
    <name evidence="3" type="ORF">BDK51DRAFT_30272</name>
</gene>
<sequence length="1185" mass="127942">MLGDEAALGPLRSHLSGPLPELWKQKLFRARSEQRSHSHRSGEQSAPRSPVSEPAPMIPKWMIGPVTSTLSKLACQPTTAAVLRTLSFPVLHSELSSHHRRAESLNVAFGVIQLLNSSTLQSTMSAPVGPAKIGGLPVQKYPMYPVLFGPNVVQGKLLRLPVASKRVRREGIWFGRWLRRRSCGMVVLFAFICGPGDPYLDPDEEDHQLTTPLSTVYGSGCSREFALALFFRFWVENFDDNPSRVDSTELEAALLRNGTPVDLQQMSPVGTCEAVMGEESLDVHASSSDASKFVDDGEFISDGKTEVYPSAESRLFNSMQPSDKEAVMSLGSDVQLIGRADPKELPIGTSPTTVRIYVADQSYSEGKRLLVATRNIFRWPQNVGGELHAFASLITAIIAVEPKDTTPSGKIKLRAADDGAKAFSRCAVWYISGAPGTSSSFDLHSLAGRVVWEKLGKSPWYENTLSPQKDAARFVYRAYVSAGQKEAAKSLRPVFAKIMNMDEDQQCAAAVRLFGAVKNRSASLRSHSPELIPSSPPVTVASSTPVLSASQPQSEPPSRPLAMPSAGPRNQSKIIPSEASSRMSRPTPEPRSPALVASSPKVDLIQQPVSKPRSILRGTPSFGQAFVANQNSLVEKSALERAPSPHSPTSIFFSPSVTSTWRPPSKPRSRPPSAASSGLANPAKKITLSRETRECDARVTEARLLFRRRTSIIGNPSGNFFSAAPLQGAITNSISSGKKLPAVREGFGANSRIGGSLKLFSETLILNHRLVYLAEPAPPPPSPTPTAMSPAATSTWQPTLKPRSRPPATASSVLAIPAKKITLSRETRERNGRLEDGVFFCCTVAGGNYETHFVWVLGAEPAPPRRSPPRVAMSPAAPSTWQPTSKTRSYPSSIASSELANPAQKMPAPLQGATTSSISSGKQSCDCCQSLKDKWYEDVQAEISTLTKRVAELSMSPTATDFVPSQRTTTTTGTELVLDPEEEDQGMDDFSGDEGLVVSRRDSADPWSAAPAPTAEEAEHDPSQRATTNESSSPRRVQLENDNLRAKLSAATHDISRMESELARLVNALEALILSQSPSSSPLPWAAEETTPVAQLAALVSSLGSEVVAHREQRERRARATEEELRSAREAVWGSKIALLREVNRAPVAVVTDVVMEGDGEGEVEVKEDTAALDARKYEVGVGRG</sequence>
<keyword evidence="4" id="KW-1185">Reference proteome</keyword>
<dbReference type="PANTHER" id="PTHR24216">
    <property type="entry name" value="PAXILLIN-RELATED"/>
    <property type="match status" value="1"/>
</dbReference>
<feature type="compositionally biased region" description="Polar residues" evidence="2">
    <location>
        <begin position="647"/>
        <end position="661"/>
    </location>
</feature>
<proteinExistence type="predicted"/>
<feature type="region of interest" description="Disordered" evidence="2">
    <location>
        <begin position="30"/>
        <end position="57"/>
    </location>
</feature>
<organism evidence="3 4">
    <name type="scientific">Blyttiomyces helicus</name>
    <dbReference type="NCBI Taxonomy" id="388810"/>
    <lineage>
        <taxon>Eukaryota</taxon>
        <taxon>Fungi</taxon>
        <taxon>Fungi incertae sedis</taxon>
        <taxon>Chytridiomycota</taxon>
        <taxon>Chytridiomycota incertae sedis</taxon>
        <taxon>Chytridiomycetes</taxon>
        <taxon>Chytridiomycetes incertae sedis</taxon>
        <taxon>Blyttiomyces</taxon>
    </lineage>
</organism>
<name>A0A4P9WN49_9FUNG</name>
<feature type="region of interest" description="Disordered" evidence="2">
    <location>
        <begin position="778"/>
        <end position="809"/>
    </location>
</feature>
<feature type="compositionally biased region" description="Low complexity" evidence="2">
    <location>
        <begin position="785"/>
        <end position="795"/>
    </location>
</feature>